<organism evidence="3 4">
    <name type="scientific">Saponaria officinalis</name>
    <name type="common">Common soapwort</name>
    <name type="synonym">Lychnis saponaria</name>
    <dbReference type="NCBI Taxonomy" id="3572"/>
    <lineage>
        <taxon>Eukaryota</taxon>
        <taxon>Viridiplantae</taxon>
        <taxon>Streptophyta</taxon>
        <taxon>Embryophyta</taxon>
        <taxon>Tracheophyta</taxon>
        <taxon>Spermatophyta</taxon>
        <taxon>Magnoliopsida</taxon>
        <taxon>eudicotyledons</taxon>
        <taxon>Gunneridae</taxon>
        <taxon>Pentapetalae</taxon>
        <taxon>Caryophyllales</taxon>
        <taxon>Caryophyllaceae</taxon>
        <taxon>Caryophylleae</taxon>
        <taxon>Saponaria</taxon>
    </lineage>
</organism>
<feature type="signal peptide" evidence="1">
    <location>
        <begin position="1"/>
        <end position="17"/>
    </location>
</feature>
<sequence length="330" mass="37383">MWIQVLCGLVLYKILRYFFFDDDVLDVETSDFNAIFSVASKLEKLYGGKAYIGLRIPDPDAHADSSSSFSSRVNCDLVLLTKGEAVVINVKNIAGFVSVNSDGSWMCISDHKHKEELYPDPVAEAKRQASALEAYIEQRGISLPEGFVSYKVITSNPKFRTLDPESFRPEVIQYDQWVHLKPDTKSVFSGWIKGAFRSAKKEVQESTLQQLQFVLSTAPIWDRLELKGSKNVLGEFQEFKGKHEDLQLLKYIKRSKVGRMIVQKTSMFGLAPTTLQVLYSFRDYRNEGATGSEWKEVTVRSSTEILFQPQNSKKVRKYKLSSVSSLSLSA</sequence>
<keyword evidence="4" id="KW-1185">Reference proteome</keyword>
<keyword evidence="1" id="KW-0732">Signal</keyword>
<dbReference type="InterPro" id="IPR011528">
    <property type="entry name" value="NERD"/>
</dbReference>
<dbReference type="PANTHER" id="PTHR35287">
    <property type="entry name" value="SI:ZFOS-911D5.4"/>
    <property type="match status" value="1"/>
</dbReference>
<dbReference type="EMBL" id="JBDFQZ010000014">
    <property type="protein sequence ID" value="KAK9664267.1"/>
    <property type="molecule type" value="Genomic_DNA"/>
</dbReference>
<evidence type="ECO:0000256" key="1">
    <source>
        <dbReference type="SAM" id="SignalP"/>
    </source>
</evidence>
<gene>
    <name evidence="3" type="ORF">RND81_14G029800</name>
</gene>
<dbReference type="Proteomes" id="UP001443914">
    <property type="component" value="Unassembled WGS sequence"/>
</dbReference>
<feature type="chain" id="PRO_5043475042" description="NERD domain-containing protein" evidence="1">
    <location>
        <begin position="18"/>
        <end position="330"/>
    </location>
</feature>
<dbReference type="Pfam" id="PF08378">
    <property type="entry name" value="NERD"/>
    <property type="match status" value="1"/>
</dbReference>
<accession>A0AAW1GRW6</accession>
<evidence type="ECO:0000259" key="2">
    <source>
        <dbReference type="PROSITE" id="PS50965"/>
    </source>
</evidence>
<evidence type="ECO:0000313" key="3">
    <source>
        <dbReference type="EMBL" id="KAK9664267.1"/>
    </source>
</evidence>
<dbReference type="PROSITE" id="PS50965">
    <property type="entry name" value="NERD"/>
    <property type="match status" value="1"/>
</dbReference>
<feature type="domain" description="NERD" evidence="2">
    <location>
        <begin position="30"/>
        <end position="155"/>
    </location>
</feature>
<evidence type="ECO:0000313" key="4">
    <source>
        <dbReference type="Proteomes" id="UP001443914"/>
    </source>
</evidence>
<name>A0AAW1GRW6_SAPOF</name>
<dbReference type="PANTHER" id="PTHR35287:SF1">
    <property type="entry name" value="SI:ZFOS-911D5.4"/>
    <property type="match status" value="1"/>
</dbReference>
<comment type="caution">
    <text evidence="3">The sequence shown here is derived from an EMBL/GenBank/DDBJ whole genome shotgun (WGS) entry which is preliminary data.</text>
</comment>
<protein>
    <recommendedName>
        <fullName evidence="2">NERD domain-containing protein</fullName>
    </recommendedName>
</protein>
<reference evidence="3" key="1">
    <citation type="submission" date="2024-03" db="EMBL/GenBank/DDBJ databases">
        <title>WGS assembly of Saponaria officinalis var. Norfolk2.</title>
        <authorList>
            <person name="Jenkins J."/>
            <person name="Shu S."/>
            <person name="Grimwood J."/>
            <person name="Barry K."/>
            <person name="Goodstein D."/>
            <person name="Schmutz J."/>
            <person name="Leebens-Mack J."/>
            <person name="Osbourn A."/>
        </authorList>
    </citation>
    <scope>NUCLEOTIDE SEQUENCE [LARGE SCALE GENOMIC DNA]</scope>
    <source>
        <strain evidence="3">JIC</strain>
    </source>
</reference>
<dbReference type="AlphaFoldDB" id="A0AAW1GRW6"/>
<proteinExistence type="predicted"/>